<gene>
    <name evidence="2" type="ORF">DWY46_14415</name>
    <name evidence="1" type="ORF">DXB38_00970</name>
</gene>
<organism evidence="1 3">
    <name type="scientific">Blautia obeum</name>
    <dbReference type="NCBI Taxonomy" id="40520"/>
    <lineage>
        <taxon>Bacteria</taxon>
        <taxon>Bacillati</taxon>
        <taxon>Bacillota</taxon>
        <taxon>Clostridia</taxon>
        <taxon>Lachnospirales</taxon>
        <taxon>Lachnospiraceae</taxon>
        <taxon>Blautia</taxon>
    </lineage>
</organism>
<evidence type="ECO:0000313" key="1">
    <source>
        <dbReference type="EMBL" id="RGN90591.1"/>
    </source>
</evidence>
<sequence>MSIKSAFESEGIDFSQVMNPPEPWDGRALIKNINGKLWYCCPFCEKKALLISQDTKIQHLKLKCKGSNCKKEFEVNV</sequence>
<dbReference type="Proteomes" id="UP000261105">
    <property type="component" value="Unassembled WGS sequence"/>
</dbReference>
<protein>
    <submittedName>
        <fullName evidence="1">Uncharacterized protein</fullName>
    </submittedName>
</protein>
<accession>A0A3E5ENQ3</accession>
<evidence type="ECO:0000313" key="3">
    <source>
        <dbReference type="Proteomes" id="UP000261105"/>
    </source>
</evidence>
<proteinExistence type="predicted"/>
<comment type="caution">
    <text evidence="1">The sequence shown here is derived from an EMBL/GenBank/DDBJ whole genome shotgun (WGS) entry which is preliminary data.</text>
</comment>
<dbReference type="EMBL" id="QRUH01000013">
    <property type="protein sequence ID" value="RGR46603.1"/>
    <property type="molecule type" value="Genomic_DNA"/>
</dbReference>
<dbReference type="AlphaFoldDB" id="A0A3E5ENQ3"/>
<evidence type="ECO:0000313" key="4">
    <source>
        <dbReference type="Proteomes" id="UP000285839"/>
    </source>
</evidence>
<dbReference type="RefSeq" id="WP_117591571.1">
    <property type="nucleotide sequence ID" value="NZ_QRUH01000013.1"/>
</dbReference>
<evidence type="ECO:0000313" key="2">
    <source>
        <dbReference type="EMBL" id="RGR46603.1"/>
    </source>
</evidence>
<dbReference type="Proteomes" id="UP000285839">
    <property type="component" value="Unassembled WGS sequence"/>
</dbReference>
<reference evidence="3 4" key="1">
    <citation type="submission" date="2018-08" db="EMBL/GenBank/DDBJ databases">
        <title>A genome reference for cultivated species of the human gut microbiota.</title>
        <authorList>
            <person name="Zou Y."/>
            <person name="Xue W."/>
            <person name="Luo G."/>
        </authorList>
    </citation>
    <scope>NUCLEOTIDE SEQUENCE [LARGE SCALE GENOMIC DNA]</scope>
    <source>
        <strain evidence="2 4">AF25-21</strain>
        <strain evidence="1 3">OM03-6</strain>
    </source>
</reference>
<name>A0A3E5ENQ3_9FIRM</name>
<dbReference type="EMBL" id="QSUZ01000001">
    <property type="protein sequence ID" value="RGN90591.1"/>
    <property type="molecule type" value="Genomic_DNA"/>
</dbReference>